<dbReference type="AlphaFoldDB" id="A0A9W6RFQ8"/>
<organism evidence="2 3">
    <name type="scientific">Actinoallomurus iriomotensis</name>
    <dbReference type="NCBI Taxonomy" id="478107"/>
    <lineage>
        <taxon>Bacteria</taxon>
        <taxon>Bacillati</taxon>
        <taxon>Actinomycetota</taxon>
        <taxon>Actinomycetes</taxon>
        <taxon>Streptosporangiales</taxon>
        <taxon>Thermomonosporaceae</taxon>
        <taxon>Actinoallomurus</taxon>
    </lineage>
</organism>
<evidence type="ECO:0000256" key="1">
    <source>
        <dbReference type="SAM" id="MobiDB-lite"/>
    </source>
</evidence>
<dbReference type="EMBL" id="BSTJ01000003">
    <property type="protein sequence ID" value="GLY75004.1"/>
    <property type="molecule type" value="Genomic_DNA"/>
</dbReference>
<dbReference type="Proteomes" id="UP001165135">
    <property type="component" value="Unassembled WGS sequence"/>
</dbReference>
<feature type="compositionally biased region" description="Low complexity" evidence="1">
    <location>
        <begin position="69"/>
        <end position="82"/>
    </location>
</feature>
<proteinExistence type="predicted"/>
<reference evidence="2" key="1">
    <citation type="submission" date="2023-03" db="EMBL/GenBank/DDBJ databases">
        <title>Actinoallomurus iriomotensis NBRC 103681.</title>
        <authorList>
            <person name="Ichikawa N."/>
            <person name="Sato H."/>
            <person name="Tonouchi N."/>
        </authorList>
    </citation>
    <scope>NUCLEOTIDE SEQUENCE</scope>
    <source>
        <strain evidence="2">NBRC 103681</strain>
    </source>
</reference>
<name>A0A9W6RFQ8_9ACTN</name>
<evidence type="ECO:0000313" key="2">
    <source>
        <dbReference type="EMBL" id="GLY75004.1"/>
    </source>
</evidence>
<gene>
    <name evidence="2" type="ORF">Airi01_032710</name>
</gene>
<sequence>MGGPAQGRTDRGGQPPQNVDGGRGEVGPPTAAEQRDGAQHRPSTTKPARSSCRASIIGSTARYRWLDSGSPPVAAPSVPTGTSERASAANFSTSSTKYSLCAAAAAASGLSPTLTSSVISNVSGSIVPKQ</sequence>
<protein>
    <submittedName>
        <fullName evidence="2">Uncharacterized protein</fullName>
    </submittedName>
</protein>
<accession>A0A9W6RFQ8</accession>
<feature type="region of interest" description="Disordered" evidence="1">
    <location>
        <begin position="1"/>
        <end position="85"/>
    </location>
</feature>
<comment type="caution">
    <text evidence="2">The sequence shown here is derived from an EMBL/GenBank/DDBJ whole genome shotgun (WGS) entry which is preliminary data.</text>
</comment>
<evidence type="ECO:0000313" key="3">
    <source>
        <dbReference type="Proteomes" id="UP001165135"/>
    </source>
</evidence>